<evidence type="ECO:0000256" key="3">
    <source>
        <dbReference type="ARBA" id="ARBA00022448"/>
    </source>
</evidence>
<comment type="similarity">
    <text evidence="2 7">Belongs to the MIP/aquaporin (TC 1.A.8) family.</text>
</comment>
<name>A0A4P9ZVE0_9FUNG</name>
<keyword evidence="5 8" id="KW-1133">Transmembrane helix</keyword>
<gene>
    <name evidence="9" type="ORF">BJ085DRAFT_8908</name>
</gene>
<comment type="subcellular location">
    <subcellularLocation>
        <location evidence="1">Membrane</location>
        <topology evidence="1">Multi-pass membrane protein</topology>
    </subcellularLocation>
</comment>
<evidence type="ECO:0000256" key="5">
    <source>
        <dbReference type="ARBA" id="ARBA00022989"/>
    </source>
</evidence>
<dbReference type="Gene3D" id="1.20.1080.10">
    <property type="entry name" value="Glycerol uptake facilitator protein"/>
    <property type="match status" value="1"/>
</dbReference>
<dbReference type="Pfam" id="PF00230">
    <property type="entry name" value="MIP"/>
    <property type="match status" value="1"/>
</dbReference>
<feature type="transmembrane region" description="Helical" evidence="8">
    <location>
        <begin position="221"/>
        <end position="240"/>
    </location>
</feature>
<feature type="non-terminal residue" evidence="9">
    <location>
        <position position="1"/>
    </location>
</feature>
<protein>
    <submittedName>
        <fullName evidence="9">Aquaporin-like protein</fullName>
    </submittedName>
</protein>
<dbReference type="InterPro" id="IPR022357">
    <property type="entry name" value="MIP_CS"/>
</dbReference>
<dbReference type="PRINTS" id="PR02019">
    <property type="entry name" value="AQUAPORIN7"/>
</dbReference>
<evidence type="ECO:0000256" key="8">
    <source>
        <dbReference type="SAM" id="Phobius"/>
    </source>
</evidence>
<feature type="transmembrane region" description="Helical" evidence="8">
    <location>
        <begin position="170"/>
        <end position="193"/>
    </location>
</feature>
<feature type="transmembrane region" description="Helical" evidence="8">
    <location>
        <begin position="83"/>
        <end position="103"/>
    </location>
</feature>
<keyword evidence="4 7" id="KW-0812">Transmembrane</keyword>
<dbReference type="PROSITE" id="PS00221">
    <property type="entry name" value="MIP"/>
    <property type="match status" value="1"/>
</dbReference>
<evidence type="ECO:0000256" key="1">
    <source>
        <dbReference type="ARBA" id="ARBA00004141"/>
    </source>
</evidence>
<evidence type="ECO:0000256" key="2">
    <source>
        <dbReference type="ARBA" id="ARBA00006175"/>
    </source>
</evidence>
<organism evidence="9 10">
    <name type="scientific">Dimargaris cristalligena</name>
    <dbReference type="NCBI Taxonomy" id="215637"/>
    <lineage>
        <taxon>Eukaryota</taxon>
        <taxon>Fungi</taxon>
        <taxon>Fungi incertae sedis</taxon>
        <taxon>Zoopagomycota</taxon>
        <taxon>Kickxellomycotina</taxon>
        <taxon>Dimargaritomycetes</taxon>
        <taxon>Dimargaritales</taxon>
        <taxon>Dimargaritaceae</taxon>
        <taxon>Dimargaris</taxon>
    </lineage>
</organism>
<dbReference type="Proteomes" id="UP000268162">
    <property type="component" value="Unassembled WGS sequence"/>
</dbReference>
<dbReference type="EMBL" id="ML002477">
    <property type="protein sequence ID" value="RKP37564.1"/>
    <property type="molecule type" value="Genomic_DNA"/>
</dbReference>
<evidence type="ECO:0000313" key="9">
    <source>
        <dbReference type="EMBL" id="RKP37564.1"/>
    </source>
</evidence>
<feature type="non-terminal residue" evidence="9">
    <location>
        <position position="244"/>
    </location>
</feature>
<feature type="transmembrane region" description="Helical" evidence="8">
    <location>
        <begin position="32"/>
        <end position="53"/>
    </location>
</feature>
<keyword evidence="3 7" id="KW-0813">Transport</keyword>
<evidence type="ECO:0000313" key="10">
    <source>
        <dbReference type="Proteomes" id="UP000268162"/>
    </source>
</evidence>
<dbReference type="GO" id="GO:0015250">
    <property type="term" value="F:water channel activity"/>
    <property type="evidence" value="ECO:0007669"/>
    <property type="project" value="TreeGrafter"/>
</dbReference>
<keyword evidence="6 8" id="KW-0472">Membrane</keyword>
<dbReference type="PRINTS" id="PR00783">
    <property type="entry name" value="MINTRINSICP"/>
</dbReference>
<dbReference type="InterPro" id="IPR000425">
    <property type="entry name" value="MIP"/>
</dbReference>
<accession>A0A4P9ZVE0</accession>
<dbReference type="SUPFAM" id="SSF81338">
    <property type="entry name" value="Aquaporin-like"/>
    <property type="match status" value="1"/>
</dbReference>
<keyword evidence="10" id="KW-1185">Reference proteome</keyword>
<dbReference type="STRING" id="215637.A0A4P9ZVE0"/>
<evidence type="ECO:0000256" key="6">
    <source>
        <dbReference type="ARBA" id="ARBA00023136"/>
    </source>
</evidence>
<sequence>RDYLAEFFGTAVLLFLGNSVSATVTLYPSAGASASWVLVCFGWGFALTMALFVSGGISGGHLNPAVTFTAACLRGFPWRKVPGFIASQLIGAFVGAAFCYLMHMSSLDNFDGGVRQTTGEFATAGIFATYPQAWITVGSGFLIETIATATLVFCIYGLTDERNMPGTNYAPLAIGFVVTIIGMALGFQTGFAINPARDLGPRTFTAWVGYGSEPFTAANNYAWVPVVAPFPGALIGGLIYDFMI</sequence>
<dbReference type="CDD" id="cd00333">
    <property type="entry name" value="MIP"/>
    <property type="match status" value="1"/>
</dbReference>
<dbReference type="NCBIfam" id="TIGR00861">
    <property type="entry name" value="MIP"/>
    <property type="match status" value="1"/>
</dbReference>
<dbReference type="GO" id="GO:0015254">
    <property type="term" value="F:glycerol channel activity"/>
    <property type="evidence" value="ECO:0007669"/>
    <property type="project" value="TreeGrafter"/>
</dbReference>
<dbReference type="PANTHER" id="PTHR43829:SF9">
    <property type="entry name" value="AQUAPORIN-9"/>
    <property type="match status" value="1"/>
</dbReference>
<dbReference type="AlphaFoldDB" id="A0A4P9ZVE0"/>
<dbReference type="PANTHER" id="PTHR43829">
    <property type="entry name" value="AQUAPORIN OR AQUAGLYCEROPORIN RELATED"/>
    <property type="match status" value="1"/>
</dbReference>
<dbReference type="InterPro" id="IPR023271">
    <property type="entry name" value="Aquaporin-like"/>
</dbReference>
<feature type="transmembrane region" description="Helical" evidence="8">
    <location>
        <begin position="133"/>
        <end position="158"/>
    </location>
</feature>
<dbReference type="InterPro" id="IPR050363">
    <property type="entry name" value="MIP/Aquaporin"/>
</dbReference>
<proteinExistence type="inferred from homology"/>
<reference evidence="10" key="1">
    <citation type="journal article" date="2018" name="Nat. Microbiol.">
        <title>Leveraging single-cell genomics to expand the fungal tree of life.</title>
        <authorList>
            <person name="Ahrendt S.R."/>
            <person name="Quandt C.A."/>
            <person name="Ciobanu D."/>
            <person name="Clum A."/>
            <person name="Salamov A."/>
            <person name="Andreopoulos B."/>
            <person name="Cheng J.F."/>
            <person name="Woyke T."/>
            <person name="Pelin A."/>
            <person name="Henrissat B."/>
            <person name="Reynolds N.K."/>
            <person name="Benny G.L."/>
            <person name="Smith M.E."/>
            <person name="James T.Y."/>
            <person name="Grigoriev I.V."/>
        </authorList>
    </citation>
    <scope>NUCLEOTIDE SEQUENCE [LARGE SCALE GENOMIC DNA]</scope>
    <source>
        <strain evidence="10">RSA 468</strain>
    </source>
</reference>
<evidence type="ECO:0000256" key="4">
    <source>
        <dbReference type="ARBA" id="ARBA00022692"/>
    </source>
</evidence>
<dbReference type="GO" id="GO:0005886">
    <property type="term" value="C:plasma membrane"/>
    <property type="evidence" value="ECO:0007669"/>
    <property type="project" value="TreeGrafter"/>
</dbReference>
<evidence type="ECO:0000256" key="7">
    <source>
        <dbReference type="RuleBase" id="RU000477"/>
    </source>
</evidence>